<gene>
    <name evidence="1" type="ORF">A3C17_03075</name>
</gene>
<sequence length="83" mass="10083">MIEVKRKQGESFDGLFRRFKRRISQSGVDLEVRKRKVREPVPNRNAKRKTKVRGIRVASKIEWMIKSGKATEEDFRQRRKRRR</sequence>
<accession>A0A1F7U0G4</accession>
<comment type="caution">
    <text evidence="1">The sequence shown here is derived from an EMBL/GenBank/DDBJ whole genome shotgun (WGS) entry which is preliminary data.</text>
</comment>
<proteinExistence type="predicted"/>
<protein>
    <recommendedName>
        <fullName evidence="3">30S ribosomal protein S21</fullName>
    </recommendedName>
</protein>
<reference evidence="1 2" key="1">
    <citation type="journal article" date="2016" name="Nat. Commun.">
        <title>Thousands of microbial genomes shed light on interconnected biogeochemical processes in an aquifer system.</title>
        <authorList>
            <person name="Anantharaman K."/>
            <person name="Brown C.T."/>
            <person name="Hug L.A."/>
            <person name="Sharon I."/>
            <person name="Castelle C.J."/>
            <person name="Probst A.J."/>
            <person name="Thomas B.C."/>
            <person name="Singh A."/>
            <person name="Wilkins M.J."/>
            <person name="Karaoz U."/>
            <person name="Brodie E.L."/>
            <person name="Williams K.H."/>
            <person name="Hubbard S.S."/>
            <person name="Banfield J.F."/>
        </authorList>
    </citation>
    <scope>NUCLEOTIDE SEQUENCE [LARGE SCALE GENOMIC DNA]</scope>
</reference>
<dbReference type="Proteomes" id="UP000177097">
    <property type="component" value="Unassembled WGS sequence"/>
</dbReference>
<dbReference type="STRING" id="1802389.A3C17_03075"/>
<dbReference type="EMBL" id="MGDX01000006">
    <property type="protein sequence ID" value="OGL71769.1"/>
    <property type="molecule type" value="Genomic_DNA"/>
</dbReference>
<dbReference type="AlphaFoldDB" id="A0A1F7U0G4"/>
<evidence type="ECO:0008006" key="3">
    <source>
        <dbReference type="Google" id="ProtNLM"/>
    </source>
</evidence>
<evidence type="ECO:0000313" key="1">
    <source>
        <dbReference type="EMBL" id="OGL71769.1"/>
    </source>
</evidence>
<organism evidence="1 2">
    <name type="scientific">Candidatus Uhrbacteria bacterium RIFCSPHIGHO2_02_FULL_53_13</name>
    <dbReference type="NCBI Taxonomy" id="1802389"/>
    <lineage>
        <taxon>Bacteria</taxon>
        <taxon>Candidatus Uhriibacteriota</taxon>
    </lineage>
</organism>
<evidence type="ECO:0000313" key="2">
    <source>
        <dbReference type="Proteomes" id="UP000177097"/>
    </source>
</evidence>
<name>A0A1F7U0G4_9BACT</name>